<evidence type="ECO:0000313" key="2">
    <source>
        <dbReference type="EMBL" id="KAJ9678253.1"/>
    </source>
</evidence>
<keyword evidence="1" id="KW-1133">Transmembrane helix</keyword>
<evidence type="ECO:0000256" key="1">
    <source>
        <dbReference type="SAM" id="Phobius"/>
    </source>
</evidence>
<protein>
    <recommendedName>
        <fullName evidence="4">CASP-like protein</fullName>
    </recommendedName>
</protein>
<feature type="transmembrane region" description="Helical" evidence="1">
    <location>
        <begin position="185"/>
        <end position="205"/>
    </location>
</feature>
<dbReference type="PANTHER" id="PTHR33573">
    <property type="entry name" value="CASP-LIKE PROTEIN 4A4"/>
    <property type="match status" value="1"/>
</dbReference>
<dbReference type="Proteomes" id="UP001168098">
    <property type="component" value="Unassembled WGS sequence"/>
</dbReference>
<evidence type="ECO:0000313" key="3">
    <source>
        <dbReference type="Proteomes" id="UP001168098"/>
    </source>
</evidence>
<keyword evidence="1" id="KW-0472">Membrane</keyword>
<feature type="transmembrane region" description="Helical" evidence="1">
    <location>
        <begin position="129"/>
        <end position="150"/>
    </location>
</feature>
<sequence>MASKAVVNSALVLRILTLLLLGASVVVMATNNFKFSDGSKTSFTDFVDEFSIGLAGMWLLRVRSDFCTRWCKYPLLYIMPVLKRGSFATIVRRSSTSMETRSFRNINFLNFAAKYKRLKELTPWNGIHAFMQVISLLLGTGVGAGFAVTFEFKRILNDFLQGAEDLSDPDLSEFKSKTGKFLDRALLATGLLFLGFICMAILSVLSSLSRSSAKSSKGFFG</sequence>
<dbReference type="AlphaFoldDB" id="A0AA38YXD4"/>
<dbReference type="EMBL" id="JARBHA010000017">
    <property type="protein sequence ID" value="KAJ9678253.1"/>
    <property type="molecule type" value="Genomic_DNA"/>
</dbReference>
<comment type="caution">
    <text evidence="2">The sequence shown here is derived from an EMBL/GenBank/DDBJ whole genome shotgun (WGS) entry which is preliminary data.</text>
</comment>
<organism evidence="2 3">
    <name type="scientific">Vitis rotundifolia</name>
    <name type="common">Muscadine grape</name>
    <dbReference type="NCBI Taxonomy" id="103349"/>
    <lineage>
        <taxon>Eukaryota</taxon>
        <taxon>Viridiplantae</taxon>
        <taxon>Streptophyta</taxon>
        <taxon>Embryophyta</taxon>
        <taxon>Tracheophyta</taxon>
        <taxon>Spermatophyta</taxon>
        <taxon>Magnoliopsida</taxon>
        <taxon>eudicotyledons</taxon>
        <taxon>Gunneridae</taxon>
        <taxon>Pentapetalae</taxon>
        <taxon>rosids</taxon>
        <taxon>Vitales</taxon>
        <taxon>Vitaceae</taxon>
        <taxon>Viteae</taxon>
        <taxon>Vitis</taxon>
    </lineage>
</organism>
<name>A0AA38YXD4_VITRO</name>
<accession>A0AA38YXD4</accession>
<keyword evidence="3" id="KW-1185">Reference proteome</keyword>
<reference evidence="2 3" key="1">
    <citation type="journal article" date="2023" name="BMC Biotechnol.">
        <title>Vitis rotundifolia cv Carlos genome sequencing.</title>
        <authorList>
            <person name="Huff M."/>
            <person name="Hulse-Kemp A."/>
            <person name="Scheffler B."/>
            <person name="Youngblood R."/>
            <person name="Simpson S."/>
            <person name="Babiker E."/>
            <person name="Staton M."/>
        </authorList>
    </citation>
    <scope>NUCLEOTIDE SEQUENCE [LARGE SCALE GENOMIC DNA]</scope>
    <source>
        <tissue evidence="2">Leaf</tissue>
    </source>
</reference>
<evidence type="ECO:0008006" key="4">
    <source>
        <dbReference type="Google" id="ProtNLM"/>
    </source>
</evidence>
<keyword evidence="1" id="KW-0812">Transmembrane</keyword>
<dbReference type="PANTHER" id="PTHR33573:SF17">
    <property type="entry name" value="CASP-LIKE PROTEIN 4D1"/>
    <property type="match status" value="1"/>
</dbReference>
<proteinExistence type="predicted"/>
<gene>
    <name evidence="2" type="ORF">PVL29_022988</name>
</gene>